<comment type="catalytic activity">
    <reaction evidence="11">
        <text>L-threonine + hydrogencarbonate + ATP = L-threonylcarbamoyladenylate + diphosphate + H2O</text>
        <dbReference type="Rhea" id="RHEA:36407"/>
        <dbReference type="ChEBI" id="CHEBI:15377"/>
        <dbReference type="ChEBI" id="CHEBI:17544"/>
        <dbReference type="ChEBI" id="CHEBI:30616"/>
        <dbReference type="ChEBI" id="CHEBI:33019"/>
        <dbReference type="ChEBI" id="CHEBI:57926"/>
        <dbReference type="ChEBI" id="CHEBI:73682"/>
        <dbReference type="EC" id="2.7.7.87"/>
    </reaction>
</comment>
<dbReference type="InterPro" id="IPR006070">
    <property type="entry name" value="Sua5-like_dom"/>
</dbReference>
<keyword evidence="8" id="KW-0547">Nucleotide-binding</keyword>
<comment type="subcellular location">
    <subcellularLocation>
        <location evidence="1">Cytoplasm</location>
    </subcellularLocation>
</comment>
<dbReference type="RefSeq" id="WP_052605550.1">
    <property type="nucleotide sequence ID" value="NZ_JXYS01000060.1"/>
</dbReference>
<protein>
    <recommendedName>
        <fullName evidence="10">L-threonylcarbamoyladenylate synthase</fullName>
        <ecNumber evidence="3">2.7.7.87</ecNumber>
    </recommendedName>
    <alternativeName>
        <fullName evidence="10">L-threonylcarbamoyladenylate synthase</fullName>
    </alternativeName>
</protein>
<dbReference type="GO" id="GO:0000049">
    <property type="term" value="F:tRNA binding"/>
    <property type="evidence" value="ECO:0007669"/>
    <property type="project" value="TreeGrafter"/>
</dbReference>
<keyword evidence="6" id="KW-0819">tRNA processing</keyword>
<comment type="similarity">
    <text evidence="2">Belongs to the SUA5 family.</text>
</comment>
<feature type="domain" description="YrdC-like" evidence="12">
    <location>
        <begin position="31"/>
        <end position="224"/>
    </location>
</feature>
<dbReference type="PROSITE" id="PS51163">
    <property type="entry name" value="YRDC"/>
    <property type="match status" value="1"/>
</dbReference>
<keyword evidence="9" id="KW-0067">ATP-binding</keyword>
<evidence type="ECO:0000256" key="8">
    <source>
        <dbReference type="ARBA" id="ARBA00022741"/>
    </source>
</evidence>
<dbReference type="PANTHER" id="PTHR17490">
    <property type="entry name" value="SUA5"/>
    <property type="match status" value="1"/>
</dbReference>
<dbReference type="Proteomes" id="UP000032360">
    <property type="component" value="Unassembled WGS sequence"/>
</dbReference>
<evidence type="ECO:0000256" key="4">
    <source>
        <dbReference type="ARBA" id="ARBA00022490"/>
    </source>
</evidence>
<dbReference type="InterPro" id="IPR017945">
    <property type="entry name" value="DHBP_synth_RibB-like_a/b_dom"/>
</dbReference>
<dbReference type="GO" id="GO:0003725">
    <property type="term" value="F:double-stranded RNA binding"/>
    <property type="evidence" value="ECO:0007669"/>
    <property type="project" value="InterPro"/>
</dbReference>
<dbReference type="AlphaFoldDB" id="A0A0D8HGY3"/>
<keyword evidence="7 13" id="KW-0548">Nucleotidyltransferase</keyword>
<keyword evidence="14" id="KW-1185">Reference proteome</keyword>
<dbReference type="GO" id="GO:0006450">
    <property type="term" value="P:regulation of translational fidelity"/>
    <property type="evidence" value="ECO:0007669"/>
    <property type="project" value="TreeGrafter"/>
</dbReference>
<accession>A0A0D8HGY3</accession>
<evidence type="ECO:0000256" key="9">
    <source>
        <dbReference type="ARBA" id="ARBA00022840"/>
    </source>
</evidence>
<sequence length="233" mass="25407">MKGSTAKLLIRPVGTEDFGVVSEFLSSAIPQWTKESLFDLYEGGAVVMLPTDTVYGLTSRIDTDGADRIYEIKCRPRSMALPVVVGSIEQAIDLFDLSDEVIRRKVELLAQRFWPGSLTIVAPRDRELIFRGGDLHDRTIGVRVPDDDIVRQVTCAVGPIFATSANLHGMPSIVRSKEIFADDNLPLKNSIDAIVVCDGLSSGISSTVVSLIDGELAILRKGSIEFDEIISTL</sequence>
<evidence type="ECO:0000256" key="5">
    <source>
        <dbReference type="ARBA" id="ARBA00022679"/>
    </source>
</evidence>
<evidence type="ECO:0000256" key="6">
    <source>
        <dbReference type="ARBA" id="ARBA00022694"/>
    </source>
</evidence>
<evidence type="ECO:0000256" key="10">
    <source>
        <dbReference type="ARBA" id="ARBA00029774"/>
    </source>
</evidence>
<evidence type="ECO:0000313" key="14">
    <source>
        <dbReference type="Proteomes" id="UP000032360"/>
    </source>
</evidence>
<dbReference type="Pfam" id="PF01300">
    <property type="entry name" value="Sua5_yciO_yrdC"/>
    <property type="match status" value="1"/>
</dbReference>
<dbReference type="SUPFAM" id="SSF55821">
    <property type="entry name" value="YrdC/RibB"/>
    <property type="match status" value="1"/>
</dbReference>
<dbReference type="OrthoDB" id="9814580at2"/>
<evidence type="ECO:0000259" key="12">
    <source>
        <dbReference type="PROSITE" id="PS51163"/>
    </source>
</evidence>
<keyword evidence="4" id="KW-0963">Cytoplasm</keyword>
<comment type="caution">
    <text evidence="13">The sequence shown here is derived from an EMBL/GenBank/DDBJ whole genome shotgun (WGS) entry which is preliminary data.</text>
</comment>
<keyword evidence="5 13" id="KW-0808">Transferase</keyword>
<dbReference type="GO" id="GO:0005737">
    <property type="term" value="C:cytoplasm"/>
    <property type="evidence" value="ECO:0007669"/>
    <property type="project" value="UniProtKB-SubCell"/>
</dbReference>
<proteinExistence type="inferred from homology"/>
<name>A0A0D8HGY3_9ACTN</name>
<reference evidence="13 14" key="1">
    <citation type="submission" date="2015-01" db="EMBL/GenBank/DDBJ databases">
        <title>Draft genome of the acidophilic iron oxidizer Acidithrix ferrooxidans strain Py-F3.</title>
        <authorList>
            <person name="Poehlein A."/>
            <person name="Eisen S."/>
            <person name="Schloemann M."/>
            <person name="Johnson B.D."/>
            <person name="Daniel R."/>
            <person name="Muehling M."/>
        </authorList>
    </citation>
    <scope>NUCLEOTIDE SEQUENCE [LARGE SCALE GENOMIC DNA]</scope>
    <source>
        <strain evidence="13 14">Py-F3</strain>
    </source>
</reference>
<dbReference type="Gene3D" id="3.90.870.10">
    <property type="entry name" value="DHBP synthase"/>
    <property type="match status" value="1"/>
</dbReference>
<evidence type="ECO:0000256" key="1">
    <source>
        <dbReference type="ARBA" id="ARBA00004496"/>
    </source>
</evidence>
<evidence type="ECO:0000256" key="11">
    <source>
        <dbReference type="ARBA" id="ARBA00048366"/>
    </source>
</evidence>
<dbReference type="GO" id="GO:0008033">
    <property type="term" value="P:tRNA processing"/>
    <property type="evidence" value="ECO:0007669"/>
    <property type="project" value="UniProtKB-KW"/>
</dbReference>
<gene>
    <name evidence="13" type="primary">ywlC</name>
    <name evidence="13" type="ORF">AXFE_18930</name>
</gene>
<dbReference type="EMBL" id="JXYS01000060">
    <property type="protein sequence ID" value="KJF17260.1"/>
    <property type="molecule type" value="Genomic_DNA"/>
</dbReference>
<dbReference type="EC" id="2.7.7.87" evidence="3"/>
<organism evidence="13 14">
    <name type="scientific">Acidithrix ferrooxidans</name>
    <dbReference type="NCBI Taxonomy" id="1280514"/>
    <lineage>
        <taxon>Bacteria</taxon>
        <taxon>Bacillati</taxon>
        <taxon>Actinomycetota</taxon>
        <taxon>Acidimicrobiia</taxon>
        <taxon>Acidimicrobiales</taxon>
        <taxon>Acidimicrobiaceae</taxon>
        <taxon>Acidithrix</taxon>
    </lineage>
</organism>
<dbReference type="InterPro" id="IPR050156">
    <property type="entry name" value="TC-AMP_synthase_SUA5"/>
</dbReference>
<evidence type="ECO:0000256" key="2">
    <source>
        <dbReference type="ARBA" id="ARBA00007663"/>
    </source>
</evidence>
<evidence type="ECO:0000313" key="13">
    <source>
        <dbReference type="EMBL" id="KJF17260.1"/>
    </source>
</evidence>
<dbReference type="STRING" id="1280514.AXFE_18930"/>
<dbReference type="GO" id="GO:0005524">
    <property type="term" value="F:ATP binding"/>
    <property type="evidence" value="ECO:0007669"/>
    <property type="project" value="UniProtKB-KW"/>
</dbReference>
<evidence type="ECO:0000256" key="3">
    <source>
        <dbReference type="ARBA" id="ARBA00012584"/>
    </source>
</evidence>
<dbReference type="PANTHER" id="PTHR17490:SF16">
    <property type="entry name" value="THREONYLCARBAMOYL-AMP SYNTHASE"/>
    <property type="match status" value="1"/>
</dbReference>
<dbReference type="GO" id="GO:0061710">
    <property type="term" value="F:L-threonylcarbamoyladenylate synthase"/>
    <property type="evidence" value="ECO:0007669"/>
    <property type="project" value="UniProtKB-EC"/>
</dbReference>
<evidence type="ECO:0000256" key="7">
    <source>
        <dbReference type="ARBA" id="ARBA00022695"/>
    </source>
</evidence>